<dbReference type="InterPro" id="IPR022742">
    <property type="entry name" value="Hydrolase_4"/>
</dbReference>
<protein>
    <recommendedName>
        <fullName evidence="2">Serine aminopeptidase S33 domain-containing protein</fullName>
    </recommendedName>
</protein>
<keyword evidence="4" id="KW-1185">Reference proteome</keyword>
<dbReference type="AlphaFoldDB" id="A0A9D5BSC9"/>
<evidence type="ECO:0000259" key="2">
    <source>
        <dbReference type="Pfam" id="PF12146"/>
    </source>
</evidence>
<dbReference type="PANTHER" id="PTHR42886:SF53">
    <property type="entry name" value="ALPHA_BETA-HYDROLASES SUPERFAMILY PROTEIN"/>
    <property type="match status" value="1"/>
</dbReference>
<dbReference type="PANTHER" id="PTHR42886">
    <property type="entry name" value="RE40534P-RELATED"/>
    <property type="match status" value="1"/>
</dbReference>
<accession>A0A9D5BSC9</accession>
<sequence>MLRVGHSNLRRHEISNPSSGKQSQRRALLVSYLVRKSALWEACGFGCARKEEDHFIIENLAVALEKQGISSFRFDFAGNGESEGAFQFGHMRREADDLHAVIQHFSGSNHVVNAIFGHSKGGADVLLYASKYHDIPTVVEASARYDLKKGIERHLGKDFMEKIKKEGFIDIGSPKFRVTEESLMDILSTDMRESCLKIDKDCRESEGTFQFGQYWREVDDLHAVVQHFSGTNHTVSAILGHSKGRDEVLLHASKYGDVRTVVNVSGRYDLNGGLELRLGKNFMERIKKQGYLDIKDKTGTFDCRVTEESLLDRMNTNMHESCLKIAKDCRVLTVHGSDDDVIPVGDALEFAKIIPNHKLHVIQGADHYYSAHQAELASTILEFLKAAFQEDKTTSN</sequence>
<gene>
    <name evidence="3" type="ORF">J5N97_000313</name>
</gene>
<proteinExistence type="predicted"/>
<dbReference type="EMBL" id="JAGGNH010000132">
    <property type="protein sequence ID" value="KAJ0959924.1"/>
    <property type="molecule type" value="Genomic_DNA"/>
</dbReference>
<feature type="region of interest" description="Disordered" evidence="1">
    <location>
        <begin position="1"/>
        <end position="22"/>
    </location>
</feature>
<organism evidence="3 4">
    <name type="scientific">Dioscorea zingiberensis</name>
    <dbReference type="NCBI Taxonomy" id="325984"/>
    <lineage>
        <taxon>Eukaryota</taxon>
        <taxon>Viridiplantae</taxon>
        <taxon>Streptophyta</taxon>
        <taxon>Embryophyta</taxon>
        <taxon>Tracheophyta</taxon>
        <taxon>Spermatophyta</taxon>
        <taxon>Magnoliopsida</taxon>
        <taxon>Liliopsida</taxon>
        <taxon>Dioscoreales</taxon>
        <taxon>Dioscoreaceae</taxon>
        <taxon>Dioscorea</taxon>
    </lineage>
</organism>
<name>A0A9D5BSC9_9LILI</name>
<dbReference type="Proteomes" id="UP001085076">
    <property type="component" value="Unassembled WGS sequence"/>
</dbReference>
<dbReference type="Gene3D" id="3.40.50.1820">
    <property type="entry name" value="alpha/beta hydrolase"/>
    <property type="match status" value="2"/>
</dbReference>
<comment type="caution">
    <text evidence="3">The sequence shown here is derived from an EMBL/GenBank/DDBJ whole genome shotgun (WGS) entry which is preliminary data.</text>
</comment>
<dbReference type="Pfam" id="PF12146">
    <property type="entry name" value="Hydrolase_4"/>
    <property type="match status" value="1"/>
</dbReference>
<evidence type="ECO:0000313" key="3">
    <source>
        <dbReference type="EMBL" id="KAJ0959924.1"/>
    </source>
</evidence>
<evidence type="ECO:0000313" key="4">
    <source>
        <dbReference type="Proteomes" id="UP001085076"/>
    </source>
</evidence>
<dbReference type="SUPFAM" id="SSF53474">
    <property type="entry name" value="alpha/beta-Hydrolases"/>
    <property type="match status" value="1"/>
</dbReference>
<dbReference type="GO" id="GO:0005829">
    <property type="term" value="C:cytosol"/>
    <property type="evidence" value="ECO:0007669"/>
    <property type="project" value="TreeGrafter"/>
</dbReference>
<evidence type="ECO:0000256" key="1">
    <source>
        <dbReference type="SAM" id="MobiDB-lite"/>
    </source>
</evidence>
<dbReference type="InterPro" id="IPR029058">
    <property type="entry name" value="AB_hydrolase_fold"/>
</dbReference>
<reference evidence="3 4" key="1">
    <citation type="journal article" date="2022" name="Hortic Res">
        <title>The genome of Dioscorea zingiberensis sheds light on the biosynthesis, origin and evolution of the medicinally important diosgenin saponins.</title>
        <authorList>
            <person name="Li Y."/>
            <person name="Tan C."/>
            <person name="Li Z."/>
            <person name="Guo J."/>
            <person name="Li S."/>
            <person name="Chen X."/>
            <person name="Wang C."/>
            <person name="Dai X."/>
            <person name="Yang H."/>
            <person name="Song W."/>
            <person name="Hou L."/>
            <person name="Xu J."/>
            <person name="Tong Z."/>
            <person name="Xu A."/>
            <person name="Yuan X."/>
            <person name="Wang W."/>
            <person name="Yang Q."/>
            <person name="Chen L."/>
            <person name="Sun Z."/>
            <person name="Wang K."/>
            <person name="Pan B."/>
            <person name="Chen J."/>
            <person name="Bao Y."/>
            <person name="Liu F."/>
            <person name="Qi X."/>
            <person name="Gang D.R."/>
            <person name="Wen J."/>
            <person name="Li J."/>
        </authorList>
    </citation>
    <scope>NUCLEOTIDE SEQUENCE [LARGE SCALE GENOMIC DNA]</scope>
    <source>
        <strain evidence="3">Dzin_1.0</strain>
    </source>
</reference>
<dbReference type="OrthoDB" id="9988524at2759"/>
<feature type="domain" description="Serine aminopeptidase S33" evidence="2">
    <location>
        <begin position="57"/>
        <end position="194"/>
    </location>
</feature>